<dbReference type="SUPFAM" id="SSF118116">
    <property type="entry name" value="DNA mismatch repair protein MutL"/>
    <property type="match status" value="1"/>
</dbReference>
<dbReference type="PROSITE" id="PS00058">
    <property type="entry name" value="DNA_MISMATCH_REPAIR_1"/>
    <property type="match status" value="1"/>
</dbReference>
<dbReference type="InterPro" id="IPR042120">
    <property type="entry name" value="MutL_C_dimsub"/>
</dbReference>
<comment type="caution">
    <text evidence="4">The sequence shown here is derived from an EMBL/GenBank/DDBJ whole genome shotgun (WGS) entry which is preliminary data.</text>
</comment>
<feature type="domain" description="MutL C-terminal dimerisation" evidence="3">
    <location>
        <begin position="512"/>
        <end position="726"/>
    </location>
</feature>
<dbReference type="GO" id="GO:0005524">
    <property type="term" value="F:ATP binding"/>
    <property type="evidence" value="ECO:0007669"/>
    <property type="project" value="InterPro"/>
</dbReference>
<organism evidence="4 5">
    <name type="scientific">Ambispora gerdemannii</name>
    <dbReference type="NCBI Taxonomy" id="144530"/>
    <lineage>
        <taxon>Eukaryota</taxon>
        <taxon>Fungi</taxon>
        <taxon>Fungi incertae sedis</taxon>
        <taxon>Mucoromycota</taxon>
        <taxon>Glomeromycotina</taxon>
        <taxon>Glomeromycetes</taxon>
        <taxon>Archaeosporales</taxon>
        <taxon>Ambisporaceae</taxon>
        <taxon>Ambispora</taxon>
    </lineage>
</organism>
<dbReference type="InterPro" id="IPR037198">
    <property type="entry name" value="MutL_C_sf"/>
</dbReference>
<keyword evidence="5" id="KW-1185">Reference proteome</keyword>
<comment type="similarity">
    <text evidence="1">Belongs to the DNA mismatch repair MutL/HexB family.</text>
</comment>
<proteinExistence type="inferred from homology"/>
<dbReference type="InterPro" id="IPR038973">
    <property type="entry name" value="MutL/Mlh/Pms-like"/>
</dbReference>
<evidence type="ECO:0000313" key="5">
    <source>
        <dbReference type="Proteomes" id="UP000789831"/>
    </source>
</evidence>
<dbReference type="EMBL" id="CAJVPL010000238">
    <property type="protein sequence ID" value="CAG8470821.1"/>
    <property type="molecule type" value="Genomic_DNA"/>
</dbReference>
<dbReference type="GO" id="GO:0032300">
    <property type="term" value="C:mismatch repair complex"/>
    <property type="evidence" value="ECO:0007669"/>
    <property type="project" value="InterPro"/>
</dbReference>
<gene>
    <name evidence="4" type="ORF">AGERDE_LOCUS2729</name>
</gene>
<dbReference type="SUPFAM" id="SSF55874">
    <property type="entry name" value="ATPase domain of HSP90 chaperone/DNA topoisomerase II/histidine kinase"/>
    <property type="match status" value="1"/>
</dbReference>
<dbReference type="PANTHER" id="PTHR10073:SF47">
    <property type="entry name" value="DNA MISMATCH REPAIR PROTEIN MLH3"/>
    <property type="match status" value="1"/>
</dbReference>
<dbReference type="Proteomes" id="UP000789831">
    <property type="component" value="Unassembled WGS sequence"/>
</dbReference>
<protein>
    <submittedName>
        <fullName evidence="4">9633_t:CDS:1</fullName>
    </submittedName>
</protein>
<dbReference type="GO" id="GO:0006298">
    <property type="term" value="P:mismatch repair"/>
    <property type="evidence" value="ECO:0007669"/>
    <property type="project" value="InterPro"/>
</dbReference>
<dbReference type="Pfam" id="PF13589">
    <property type="entry name" value="HATPase_c_3"/>
    <property type="match status" value="1"/>
</dbReference>
<evidence type="ECO:0000256" key="1">
    <source>
        <dbReference type="ARBA" id="ARBA00006082"/>
    </source>
</evidence>
<evidence type="ECO:0000313" key="4">
    <source>
        <dbReference type="EMBL" id="CAG8470821.1"/>
    </source>
</evidence>
<name>A0A9N8W4K6_9GLOM</name>
<dbReference type="Gene3D" id="3.30.1540.20">
    <property type="entry name" value="MutL, C-terminal domain, dimerisation subdomain"/>
    <property type="match status" value="2"/>
</dbReference>
<sequence>MTIRLLEHEAIQKLRSSLTITSLTHCMLELIQNSLDASATVIEIHVDVSNYFLQVLDNGCGISPEDLQKIGQRYFTSRCNTLEDLQQVTTYGFRGEALASISDVAILEIISKHPNYFDGYSVVLKDGKSIRHRSIRMTKGKQPGTIVIIRDLFYMLPVRRKRRSAFSIVNELENLKREVEIHALINSDVTFILADSSQNNKILLAKKVRTTSNISRFRQLFGDLEYVFAEQDDLRINGFVSVRGYHTKNWPELIDLLSALIKKFLVTFCFLEEKSQSHHHNHQTNRLEEPPIVSSREHKKSFFTTHRRHDHRSADQKLFEDLVHVKSSSSNSNVNSILTEKKIFEDKELKGSHIVVGDVDTSDLATIKNKVSVVSSMKSISESSQRDNSNSENENKNNLNSEPTNEYIKWADPITKHASYIDTRTGNSYKIDRRFLRTSMNFRKDSDEDVIGSCSNWVKEKFKKWNNPIFKNTEAPLPLLSSSNLETINDYNFCSLDKEYRFTKQEIERAEVIGQVDGKFIACKIPYQEAHEEKGVRGVKERVIDDNMKNKNKVKQILVLVDQHAADERIRIEMFLKELCNFKINDKRTKDADSEKFSSIIDTIQLKSPIKIVLSQREAQAAQRYARNKNDYAPIYITHLPEVIVDRCITDTRITQDLIRRHLFWLEENCGGTSVSLEDIVNGLQDDDDAECDKKWPVILRTCPRGILDILNSKACRGAIMFNDLLELDQCQRLVQKLVRCVFPFQCAHGR</sequence>
<feature type="region of interest" description="Disordered" evidence="2">
    <location>
        <begin position="377"/>
        <end position="404"/>
    </location>
</feature>
<evidence type="ECO:0000259" key="3">
    <source>
        <dbReference type="SMART" id="SM00853"/>
    </source>
</evidence>
<dbReference type="OrthoDB" id="429932at2759"/>
<dbReference type="InterPro" id="IPR036890">
    <property type="entry name" value="HATPase_C_sf"/>
</dbReference>
<dbReference type="AlphaFoldDB" id="A0A9N8W4K6"/>
<accession>A0A9N8W4K6</accession>
<dbReference type="PANTHER" id="PTHR10073">
    <property type="entry name" value="DNA MISMATCH REPAIR PROTEIN MLH, PMS, MUTL"/>
    <property type="match status" value="1"/>
</dbReference>
<reference evidence="4" key="1">
    <citation type="submission" date="2021-06" db="EMBL/GenBank/DDBJ databases">
        <authorList>
            <person name="Kallberg Y."/>
            <person name="Tangrot J."/>
            <person name="Rosling A."/>
        </authorList>
    </citation>
    <scope>NUCLEOTIDE SEQUENCE</scope>
    <source>
        <strain evidence="4">MT106</strain>
    </source>
</reference>
<dbReference type="InterPro" id="IPR014790">
    <property type="entry name" value="MutL_C"/>
</dbReference>
<dbReference type="Gene3D" id="3.30.565.10">
    <property type="entry name" value="Histidine kinase-like ATPase, C-terminal domain"/>
    <property type="match status" value="1"/>
</dbReference>
<dbReference type="InterPro" id="IPR014762">
    <property type="entry name" value="DNA_mismatch_repair_CS"/>
</dbReference>
<evidence type="ECO:0000256" key="2">
    <source>
        <dbReference type="SAM" id="MobiDB-lite"/>
    </source>
</evidence>
<dbReference type="GO" id="GO:0140664">
    <property type="term" value="F:ATP-dependent DNA damage sensor activity"/>
    <property type="evidence" value="ECO:0007669"/>
    <property type="project" value="InterPro"/>
</dbReference>
<dbReference type="SMART" id="SM00853">
    <property type="entry name" value="MutL_C"/>
    <property type="match status" value="1"/>
</dbReference>
<dbReference type="GO" id="GO:0016887">
    <property type="term" value="F:ATP hydrolysis activity"/>
    <property type="evidence" value="ECO:0007669"/>
    <property type="project" value="InterPro"/>
</dbReference>